<accession>A0ABV8YVX7</accession>
<dbReference type="Pfam" id="PF26580">
    <property type="entry name" value="Mtb12_C"/>
    <property type="match status" value="1"/>
</dbReference>
<dbReference type="RefSeq" id="WP_386344566.1">
    <property type="nucleotide sequence ID" value="NZ_JBHSFG010000037.1"/>
</dbReference>
<keyword evidence="7" id="KW-1185">Reference proteome</keyword>
<gene>
    <name evidence="6" type="ORF">ACFPH6_22825</name>
</gene>
<feature type="compositionally biased region" description="Low complexity" evidence="3">
    <location>
        <begin position="35"/>
        <end position="62"/>
    </location>
</feature>
<evidence type="ECO:0000256" key="1">
    <source>
        <dbReference type="ARBA" id="ARBA00022729"/>
    </source>
</evidence>
<feature type="signal peptide" evidence="4">
    <location>
        <begin position="1"/>
        <end position="25"/>
    </location>
</feature>
<dbReference type="EMBL" id="JBHSFG010000037">
    <property type="protein sequence ID" value="MFC4467326.1"/>
    <property type="molecule type" value="Genomic_DNA"/>
</dbReference>
<evidence type="ECO:0000313" key="6">
    <source>
        <dbReference type="EMBL" id="MFC4467326.1"/>
    </source>
</evidence>
<comment type="similarity">
    <text evidence="2">Belongs to the MTB12 family.</text>
</comment>
<evidence type="ECO:0000256" key="2">
    <source>
        <dbReference type="ARBA" id="ARBA00093774"/>
    </source>
</evidence>
<evidence type="ECO:0000259" key="5">
    <source>
        <dbReference type="Pfam" id="PF26580"/>
    </source>
</evidence>
<feature type="chain" id="PRO_5047460622" description="Low molecular weight antigen MTB12-like C-terminal domain-containing protein" evidence="4">
    <location>
        <begin position="26"/>
        <end position="180"/>
    </location>
</feature>
<comment type="caution">
    <text evidence="6">The sequence shown here is derived from an EMBL/GenBank/DDBJ whole genome shotgun (WGS) entry which is preliminary data.</text>
</comment>
<sequence length="180" mass="19320">MGPQWRSLRAAVAAAALLAVAVSCTDDEPQPPPTTSASPTTPSRTLPPTTSQSPTPTASAPEDPAEAEEEVRDAWARFFSPETSIEDKADVAESGAEYQLMIEAFAKDPRTRLLRVRVDSVTFTSDLHARVGYTLFSVDRKVGPDGPGASVRQDDTWKVSAQTVCSLTKYGKDVPRAPIC</sequence>
<proteinExistence type="inferred from homology"/>
<organism evidence="6 7">
    <name type="scientific">Streptomyces xiangluensis</name>
    <dbReference type="NCBI Taxonomy" id="2665720"/>
    <lineage>
        <taxon>Bacteria</taxon>
        <taxon>Bacillati</taxon>
        <taxon>Actinomycetota</taxon>
        <taxon>Actinomycetes</taxon>
        <taxon>Kitasatosporales</taxon>
        <taxon>Streptomycetaceae</taxon>
        <taxon>Streptomyces</taxon>
    </lineage>
</organism>
<feature type="region of interest" description="Disordered" evidence="3">
    <location>
        <begin position="24"/>
        <end position="70"/>
    </location>
</feature>
<evidence type="ECO:0000313" key="7">
    <source>
        <dbReference type="Proteomes" id="UP001596012"/>
    </source>
</evidence>
<dbReference type="InterPro" id="IPR058644">
    <property type="entry name" value="Mtb12-like_C"/>
</dbReference>
<protein>
    <recommendedName>
        <fullName evidence="5">Low molecular weight antigen MTB12-like C-terminal domain-containing protein</fullName>
    </recommendedName>
</protein>
<dbReference type="PROSITE" id="PS51257">
    <property type="entry name" value="PROKAR_LIPOPROTEIN"/>
    <property type="match status" value="1"/>
</dbReference>
<keyword evidence="1 4" id="KW-0732">Signal</keyword>
<dbReference type="Proteomes" id="UP001596012">
    <property type="component" value="Unassembled WGS sequence"/>
</dbReference>
<feature type="domain" description="Low molecular weight antigen MTB12-like C-terminal" evidence="5">
    <location>
        <begin position="64"/>
        <end position="171"/>
    </location>
</feature>
<name>A0ABV8YVX7_9ACTN</name>
<evidence type="ECO:0000256" key="4">
    <source>
        <dbReference type="SAM" id="SignalP"/>
    </source>
</evidence>
<evidence type="ECO:0000256" key="3">
    <source>
        <dbReference type="SAM" id="MobiDB-lite"/>
    </source>
</evidence>
<reference evidence="7" key="1">
    <citation type="journal article" date="2019" name="Int. J. Syst. Evol. Microbiol.">
        <title>The Global Catalogue of Microorganisms (GCM) 10K type strain sequencing project: providing services to taxonomists for standard genome sequencing and annotation.</title>
        <authorList>
            <consortium name="The Broad Institute Genomics Platform"/>
            <consortium name="The Broad Institute Genome Sequencing Center for Infectious Disease"/>
            <person name="Wu L."/>
            <person name="Ma J."/>
        </authorList>
    </citation>
    <scope>NUCLEOTIDE SEQUENCE [LARGE SCALE GENOMIC DNA]</scope>
    <source>
        <strain evidence="7">DT43</strain>
    </source>
</reference>